<comment type="catalytic activity">
    <reaction evidence="9">
        <text>O-phospho-L-seryl-[protein] + H2O = L-seryl-[protein] + phosphate</text>
        <dbReference type="Rhea" id="RHEA:20629"/>
        <dbReference type="Rhea" id="RHEA-COMP:9863"/>
        <dbReference type="Rhea" id="RHEA-COMP:11604"/>
        <dbReference type="ChEBI" id="CHEBI:15377"/>
        <dbReference type="ChEBI" id="CHEBI:29999"/>
        <dbReference type="ChEBI" id="CHEBI:43474"/>
        <dbReference type="ChEBI" id="CHEBI:83421"/>
        <dbReference type="EC" id="3.1.3.16"/>
    </reaction>
</comment>
<accession>U5U733</accession>
<dbReference type="GeneID" id="17603145"/>
<reference evidence="14 15" key="1">
    <citation type="journal article" date="2013" name="Virology">
        <title>Divergent gyroviruses in the feces of Tunisian children.</title>
        <authorList>
            <person name="Phan T.G."/>
            <person name="Vo N.P."/>
            <person name="Sdiri-Loulizi K."/>
            <person name="Aouni M."/>
            <person name="Pothier P."/>
            <person name="Ambert-Balay K."/>
            <person name="Deng X."/>
            <person name="Delwart E."/>
        </authorList>
    </citation>
    <scope>NUCLEOTIDE SEQUENCE [LARGE SCALE GENOMIC DNA]</scope>
    <source>
        <strain evidence="14">Tu243</strain>
    </source>
</reference>
<evidence type="ECO:0000256" key="5">
    <source>
        <dbReference type="ARBA" id="ARBA00022518"/>
    </source>
</evidence>
<comment type="catalytic activity">
    <reaction evidence="11">
        <text>O-phospho-L-tyrosyl-[protein] + H2O = L-tyrosyl-[protein] + phosphate</text>
        <dbReference type="Rhea" id="RHEA:10684"/>
        <dbReference type="Rhea" id="RHEA-COMP:10136"/>
        <dbReference type="Rhea" id="RHEA-COMP:20101"/>
        <dbReference type="ChEBI" id="CHEBI:15377"/>
        <dbReference type="ChEBI" id="CHEBI:43474"/>
        <dbReference type="ChEBI" id="CHEBI:46858"/>
        <dbReference type="ChEBI" id="CHEBI:61978"/>
        <dbReference type="EC" id="3.1.3.48"/>
    </reaction>
</comment>
<keyword evidence="5" id="KW-0244">Early protein</keyword>
<dbReference type="EC" id="3.1.3.48" evidence="2"/>
<evidence type="ECO:0000256" key="4">
    <source>
        <dbReference type="ARBA" id="ARBA00017219"/>
    </source>
</evidence>
<keyword evidence="6" id="KW-0378">Hydrolase</keyword>
<evidence type="ECO:0000256" key="2">
    <source>
        <dbReference type="ARBA" id="ARBA00013064"/>
    </source>
</evidence>
<dbReference type="KEGG" id="vg:17603145"/>
<comment type="function">
    <text evidence="8">May act as a scaffold protein in virion assembly. May also play a role in intracellular signaling during viral replication.</text>
</comment>
<comment type="catalytic activity">
    <reaction evidence="10">
        <text>O-phospho-L-threonyl-[protein] + H2O = L-threonyl-[protein] + phosphate</text>
        <dbReference type="Rhea" id="RHEA:47004"/>
        <dbReference type="Rhea" id="RHEA-COMP:11060"/>
        <dbReference type="Rhea" id="RHEA-COMP:11605"/>
        <dbReference type="ChEBI" id="CHEBI:15377"/>
        <dbReference type="ChEBI" id="CHEBI:30013"/>
        <dbReference type="ChEBI" id="CHEBI:43474"/>
        <dbReference type="ChEBI" id="CHEBI:61977"/>
        <dbReference type="EC" id="3.1.3.16"/>
    </reaction>
</comment>
<protein>
    <recommendedName>
        <fullName evidence="4">Dual specificity protein phosphatase VP2</fullName>
        <ecNumber evidence="3">3.1.3.16</ecNumber>
        <ecNumber evidence="2">3.1.3.48</ecNumber>
    </recommendedName>
</protein>
<dbReference type="Pfam" id="PF02957">
    <property type="entry name" value="TT_ORF2-like"/>
    <property type="match status" value="1"/>
</dbReference>
<keyword evidence="15" id="KW-1185">Reference proteome</keyword>
<comment type="similarity">
    <text evidence="1">Belongs to the gyrovirus protein VP2 family.</text>
</comment>
<sequence>MEEKFSAVPLEILDSVYPKWKQVSYNFGIACWLTSCREMHKQVCNCDSFRNHWFQLEGRPVLAVATGTQTDPSPQKQACGGSVIAGTGARLDAAKRFLNSSKFKSDVYQVLEEDYKKNFERKRRRPRKQELLKKLRCSEETESDLSGVSEIEWSDTEDGGRGGGFTNGFGGGGIIKGGPRGGGIDLLGAGNVGTITGTAGVSLEGILSGRFMSNIPVATQSGEPTLTTPKD</sequence>
<organism evidence="14 15">
    <name type="scientific">Gyrovirus Tu243</name>
    <dbReference type="NCBI Taxonomy" id="1415627"/>
    <lineage>
        <taxon>Viruses</taxon>
        <taxon>Monodnaviria</taxon>
        <taxon>Shotokuvirae</taxon>
        <taxon>Commensaviricota</taxon>
        <taxon>Cardeaviricetes</taxon>
        <taxon>Sanitavirales</taxon>
        <taxon>Anelloviridae</taxon>
        <taxon>Gyrovirus</taxon>
        <taxon>Gyrovirus homsa4</taxon>
    </lineage>
</organism>
<evidence type="ECO:0000256" key="6">
    <source>
        <dbReference type="ARBA" id="ARBA00022801"/>
    </source>
</evidence>
<evidence type="ECO:0000256" key="12">
    <source>
        <dbReference type="SAM" id="MobiDB-lite"/>
    </source>
</evidence>
<evidence type="ECO:0000256" key="10">
    <source>
        <dbReference type="ARBA" id="ARBA00048336"/>
    </source>
</evidence>
<dbReference type="OrthoDB" id="17383at10239"/>
<dbReference type="RefSeq" id="YP_008798236.1">
    <property type="nucleotide sequence ID" value="NC_022788.1"/>
</dbReference>
<proteinExistence type="inferred from homology"/>
<dbReference type="EMBL" id="KF294861">
    <property type="protein sequence ID" value="AGZ20416.1"/>
    <property type="molecule type" value="Genomic_DNA"/>
</dbReference>
<keyword evidence="7" id="KW-0904">Protein phosphatase</keyword>
<evidence type="ECO:0000256" key="3">
    <source>
        <dbReference type="ARBA" id="ARBA00013081"/>
    </source>
</evidence>
<evidence type="ECO:0000313" key="15">
    <source>
        <dbReference type="Proteomes" id="UP000123729"/>
    </source>
</evidence>
<evidence type="ECO:0000313" key="14">
    <source>
        <dbReference type="EMBL" id="AGZ20416.1"/>
    </source>
</evidence>
<feature type="domain" description="Hepatitis TT virus Orf2/Gyrovirus Vp2 N-terminal" evidence="13">
    <location>
        <begin position="30"/>
        <end position="75"/>
    </location>
</feature>
<dbReference type="GO" id="GO:0004722">
    <property type="term" value="F:protein serine/threonine phosphatase activity"/>
    <property type="evidence" value="ECO:0007669"/>
    <property type="project" value="UniProtKB-EC"/>
</dbReference>
<evidence type="ECO:0000256" key="11">
    <source>
        <dbReference type="ARBA" id="ARBA00051722"/>
    </source>
</evidence>
<evidence type="ECO:0000259" key="13">
    <source>
        <dbReference type="Pfam" id="PF02957"/>
    </source>
</evidence>
<evidence type="ECO:0000256" key="9">
    <source>
        <dbReference type="ARBA" id="ARBA00047761"/>
    </source>
</evidence>
<feature type="region of interest" description="Disordered" evidence="12">
    <location>
        <begin position="146"/>
        <end position="165"/>
    </location>
</feature>
<evidence type="ECO:0000256" key="8">
    <source>
        <dbReference type="ARBA" id="ARBA00024766"/>
    </source>
</evidence>
<dbReference type="EC" id="3.1.3.16" evidence="3"/>
<dbReference type="GO" id="GO:0004725">
    <property type="term" value="F:protein tyrosine phosphatase activity"/>
    <property type="evidence" value="ECO:0007669"/>
    <property type="project" value="UniProtKB-EC"/>
</dbReference>
<dbReference type="InterPro" id="IPR004118">
    <property type="entry name" value="HEV_TT_vir_Orf2/Gyrovir_Vp2_N"/>
</dbReference>
<evidence type="ECO:0000256" key="7">
    <source>
        <dbReference type="ARBA" id="ARBA00022912"/>
    </source>
</evidence>
<dbReference type="Proteomes" id="UP000123729">
    <property type="component" value="Segment"/>
</dbReference>
<name>U5U733_9VIRU</name>
<evidence type="ECO:0000256" key="1">
    <source>
        <dbReference type="ARBA" id="ARBA00008237"/>
    </source>
</evidence>